<dbReference type="InterPro" id="IPR016047">
    <property type="entry name" value="M23ase_b-sheet_dom"/>
</dbReference>
<sequence>MGEKKGSGAAIVLLLVPVLVIGGLFGIFLLLMGAGGGKGTAACGGGGTASTVDVSKVPQGPIAGYNYDQLVVAAGVMNAAQKLGLDARAQQIGVMTAMGESSLQSLTYGDNAINPDGSIADSIGPFQQQSSWGTTEERLDPFTSATKFYERLPGVKNWQSMEPTLVAHAVQVNADPYFYTKYWAGAGQITAALSGGTTPSDATTDAVPASAAAGCADGPIGFPLTKPYDMSDNFGPRPGRVEGASTYHPADDLVGACGTPVYAIAPGTVTVSNRLTLSVKSPEGYTVSYLHSHVTDRTVAEGDPVTTGQQITAIGNEAPSTGCHLDIRVNTLGTTNADVATLANDPLAPNWVDPEKFYALFGQTLCDDTCARNYDE</sequence>
<evidence type="ECO:0000313" key="4">
    <source>
        <dbReference type="Proteomes" id="UP000297907"/>
    </source>
</evidence>
<dbReference type="SUPFAM" id="SSF51261">
    <property type="entry name" value="Duplicated hybrid motif"/>
    <property type="match status" value="1"/>
</dbReference>
<protein>
    <submittedName>
        <fullName evidence="3">M23 family metallopeptidase</fullName>
    </submittedName>
</protein>
<dbReference type="Gene3D" id="2.70.70.10">
    <property type="entry name" value="Glucose Permease (Domain IIA)"/>
    <property type="match status" value="1"/>
</dbReference>
<proteinExistence type="predicted"/>
<dbReference type="InterPro" id="IPR050570">
    <property type="entry name" value="Cell_wall_metabolism_enzyme"/>
</dbReference>
<keyword evidence="1" id="KW-0812">Transmembrane</keyword>
<keyword evidence="4" id="KW-1185">Reference proteome</keyword>
<keyword evidence="1" id="KW-0472">Membrane</keyword>
<dbReference type="InterPro" id="IPR011055">
    <property type="entry name" value="Dup_hybrid_motif"/>
</dbReference>
<dbReference type="PANTHER" id="PTHR21666">
    <property type="entry name" value="PEPTIDASE-RELATED"/>
    <property type="match status" value="1"/>
</dbReference>
<gene>
    <name evidence="3" type="ORF">E3O42_10315</name>
</gene>
<name>A0A4R8W5Z9_9MICO</name>
<keyword evidence="1" id="KW-1133">Transmembrane helix</keyword>
<evidence type="ECO:0000259" key="2">
    <source>
        <dbReference type="Pfam" id="PF01551"/>
    </source>
</evidence>
<evidence type="ECO:0000313" key="3">
    <source>
        <dbReference type="EMBL" id="TFC01499.1"/>
    </source>
</evidence>
<dbReference type="GO" id="GO:0004222">
    <property type="term" value="F:metalloendopeptidase activity"/>
    <property type="evidence" value="ECO:0007669"/>
    <property type="project" value="TreeGrafter"/>
</dbReference>
<reference evidence="3 4" key="1">
    <citation type="submission" date="2019-03" db="EMBL/GenBank/DDBJ databases">
        <title>Genomics of glacier-inhabiting Cryobacterium strains.</title>
        <authorList>
            <person name="Liu Q."/>
            <person name="Xin Y.-H."/>
        </authorList>
    </citation>
    <scope>NUCLEOTIDE SEQUENCE [LARGE SCALE GENOMIC DNA]</scope>
    <source>
        <strain evidence="3 4">RHLS22-1</strain>
    </source>
</reference>
<dbReference type="PANTHER" id="PTHR21666:SF270">
    <property type="entry name" value="MUREIN HYDROLASE ACTIVATOR ENVC"/>
    <property type="match status" value="1"/>
</dbReference>
<feature type="domain" description="M23ase beta-sheet core" evidence="2">
    <location>
        <begin position="248"/>
        <end position="331"/>
    </location>
</feature>
<dbReference type="CDD" id="cd12797">
    <property type="entry name" value="M23_peptidase"/>
    <property type="match status" value="1"/>
</dbReference>
<comment type="caution">
    <text evidence="3">The sequence shown here is derived from an EMBL/GenBank/DDBJ whole genome shotgun (WGS) entry which is preliminary data.</text>
</comment>
<evidence type="ECO:0000256" key="1">
    <source>
        <dbReference type="SAM" id="Phobius"/>
    </source>
</evidence>
<organism evidence="3 4">
    <name type="scientific">Cryobacterium adonitolivorans</name>
    <dbReference type="NCBI Taxonomy" id="1259189"/>
    <lineage>
        <taxon>Bacteria</taxon>
        <taxon>Bacillati</taxon>
        <taxon>Actinomycetota</taxon>
        <taxon>Actinomycetes</taxon>
        <taxon>Micrococcales</taxon>
        <taxon>Microbacteriaceae</taxon>
        <taxon>Cryobacterium</taxon>
    </lineage>
</organism>
<accession>A0A4R8W5Z9</accession>
<dbReference type="EMBL" id="SOFL01000034">
    <property type="protein sequence ID" value="TFC01499.1"/>
    <property type="molecule type" value="Genomic_DNA"/>
</dbReference>
<dbReference type="Pfam" id="PF01551">
    <property type="entry name" value="Peptidase_M23"/>
    <property type="match status" value="1"/>
</dbReference>
<feature type="transmembrane region" description="Helical" evidence="1">
    <location>
        <begin position="12"/>
        <end position="34"/>
    </location>
</feature>
<dbReference type="OrthoDB" id="5496837at2"/>
<dbReference type="AlphaFoldDB" id="A0A4R8W5Z9"/>
<dbReference type="Proteomes" id="UP000297907">
    <property type="component" value="Unassembled WGS sequence"/>
</dbReference>